<dbReference type="Gene3D" id="1.20.120.520">
    <property type="entry name" value="nmb1532 protein domain like"/>
    <property type="match status" value="1"/>
</dbReference>
<dbReference type="RefSeq" id="WP_246332595.1">
    <property type="nucleotide sequence ID" value="NZ_JACCFH010000001.1"/>
</dbReference>
<dbReference type="InterPro" id="IPR012312">
    <property type="entry name" value="Hemerythrin-like"/>
</dbReference>
<reference evidence="2 3" key="1">
    <citation type="submission" date="2020-07" db="EMBL/GenBank/DDBJ databases">
        <title>Genomic Encyclopedia of Archaeal and Bacterial Type Strains, Phase II (KMG-II): from individual species to whole genera.</title>
        <authorList>
            <person name="Goeker M."/>
        </authorList>
    </citation>
    <scope>NUCLEOTIDE SEQUENCE [LARGE SCALE GENOMIC DNA]</scope>
    <source>
        <strain evidence="2 3">DSM 21226</strain>
    </source>
</reference>
<gene>
    <name evidence="2" type="ORF">BDD16_003522</name>
</gene>
<dbReference type="EMBL" id="JACCFH010000001">
    <property type="protein sequence ID" value="NYG34536.1"/>
    <property type="molecule type" value="Genomic_DNA"/>
</dbReference>
<dbReference type="AlphaFoldDB" id="A0A7Y9QZS2"/>
<evidence type="ECO:0000313" key="3">
    <source>
        <dbReference type="Proteomes" id="UP000518288"/>
    </source>
</evidence>
<keyword evidence="3" id="KW-1185">Reference proteome</keyword>
<dbReference type="Pfam" id="PF01814">
    <property type="entry name" value="Hemerythrin"/>
    <property type="match status" value="1"/>
</dbReference>
<accession>A0A7Y9QZS2</accession>
<name>A0A7Y9QZS2_9BURK</name>
<proteinExistence type="predicted"/>
<organism evidence="2 3">
    <name type="scientific">Sphaerotilus montanus</name>
    <dbReference type="NCBI Taxonomy" id="522889"/>
    <lineage>
        <taxon>Bacteria</taxon>
        <taxon>Pseudomonadati</taxon>
        <taxon>Pseudomonadota</taxon>
        <taxon>Betaproteobacteria</taxon>
        <taxon>Burkholderiales</taxon>
        <taxon>Sphaerotilaceae</taxon>
        <taxon>Sphaerotilus</taxon>
    </lineage>
</organism>
<comment type="caution">
    <text evidence="2">The sequence shown here is derived from an EMBL/GenBank/DDBJ whole genome shotgun (WGS) entry which is preliminary data.</text>
</comment>
<feature type="domain" description="Hemerythrin-like" evidence="1">
    <location>
        <begin position="25"/>
        <end position="160"/>
    </location>
</feature>
<evidence type="ECO:0000313" key="2">
    <source>
        <dbReference type="EMBL" id="NYG34536.1"/>
    </source>
</evidence>
<sequence>MAMHLSETAAAAAAPVVLSDQQEMEALDSCHREVLGALRGLVTLLDHLDAQGVDATARRLAADAVRFFSETARAHHADEERVVFPGLLRSDDAVLVQHVQRLQQDHGWLEEDWLSLSPQLDAVSKGYSWYDIDELRHAVDIFTALYQDHIDLEESLIYPEARRLLAARTDAGRGRERAAARR</sequence>
<protein>
    <submittedName>
        <fullName evidence="2">Hemerythrin-like domain-containing protein</fullName>
    </submittedName>
</protein>
<evidence type="ECO:0000259" key="1">
    <source>
        <dbReference type="Pfam" id="PF01814"/>
    </source>
</evidence>
<dbReference type="Proteomes" id="UP000518288">
    <property type="component" value="Unassembled WGS sequence"/>
</dbReference>